<dbReference type="InterPro" id="IPR039420">
    <property type="entry name" value="WalR-like"/>
</dbReference>
<accession>A0A8E3BE78</accession>
<proteinExistence type="predicted"/>
<protein>
    <submittedName>
        <fullName evidence="8">Transcriptional regulatory protein glnR</fullName>
    </submittedName>
</protein>
<dbReference type="STRING" id="909613.UO65_5814"/>
<keyword evidence="6" id="KW-0732">Signal</keyword>
<dbReference type="eggNOG" id="COG0745">
    <property type="taxonomic scope" value="Bacteria"/>
</dbReference>
<keyword evidence="4" id="KW-0804">Transcription</keyword>
<dbReference type="GO" id="GO:0000156">
    <property type="term" value="F:phosphorelay response regulator activity"/>
    <property type="evidence" value="ECO:0007669"/>
    <property type="project" value="TreeGrafter"/>
</dbReference>
<name>W7IQS7_9PSEU</name>
<keyword evidence="9" id="KW-1185">Reference proteome</keyword>
<reference evidence="8 9" key="1">
    <citation type="journal article" date="2014" name="Genome Announc.">
        <title>Draft Genome Sequence of the Antitrypanosomally Active Sponge-Associated Bacterium Actinokineospora sp. Strain EG49.</title>
        <authorList>
            <person name="Harjes J."/>
            <person name="Ryu T."/>
            <person name="Abdelmohsen U.R."/>
            <person name="Moitinho-Silva L."/>
            <person name="Horn H."/>
            <person name="Ravasi T."/>
            <person name="Hentschel U."/>
        </authorList>
    </citation>
    <scope>NUCLEOTIDE SEQUENCE [LARGE SCALE GENOMIC DNA]</scope>
    <source>
        <strain evidence="8 9">EG49</strain>
    </source>
</reference>
<dbReference type="PANTHER" id="PTHR48111:SF4">
    <property type="entry name" value="DNA-BINDING DUAL TRANSCRIPTIONAL REGULATOR OMPR"/>
    <property type="match status" value="1"/>
</dbReference>
<dbReference type="CDD" id="cd00383">
    <property type="entry name" value="trans_reg_C"/>
    <property type="match status" value="1"/>
</dbReference>
<evidence type="ECO:0000313" key="9">
    <source>
        <dbReference type="Proteomes" id="UP000019277"/>
    </source>
</evidence>
<evidence type="ECO:0000256" key="1">
    <source>
        <dbReference type="ARBA" id="ARBA00022553"/>
    </source>
</evidence>
<dbReference type="OrthoDB" id="8927943at2"/>
<keyword evidence="2" id="KW-0805">Transcription regulation</keyword>
<dbReference type="InterPro" id="IPR016032">
    <property type="entry name" value="Sig_transdc_resp-reg_C-effctor"/>
</dbReference>
<dbReference type="RefSeq" id="WP_052021906.1">
    <property type="nucleotide sequence ID" value="NZ_AYXG01000226.1"/>
</dbReference>
<comment type="caution">
    <text evidence="8">The sequence shown here is derived from an EMBL/GenBank/DDBJ whole genome shotgun (WGS) entry which is preliminary data.</text>
</comment>
<feature type="domain" description="OmpR/PhoB-type" evidence="7">
    <location>
        <begin position="69"/>
        <end position="164"/>
    </location>
</feature>
<dbReference type="PANTHER" id="PTHR48111">
    <property type="entry name" value="REGULATOR OF RPOS"/>
    <property type="match status" value="1"/>
</dbReference>
<evidence type="ECO:0000256" key="5">
    <source>
        <dbReference type="PROSITE-ProRule" id="PRU01091"/>
    </source>
</evidence>
<dbReference type="GO" id="GO:0006355">
    <property type="term" value="P:regulation of DNA-templated transcription"/>
    <property type="evidence" value="ECO:0007669"/>
    <property type="project" value="InterPro"/>
</dbReference>
<accession>W7IQS7</accession>
<dbReference type="EMBL" id="AYXG01000226">
    <property type="protein sequence ID" value="EWC58901.1"/>
    <property type="molecule type" value="Genomic_DNA"/>
</dbReference>
<evidence type="ECO:0000256" key="3">
    <source>
        <dbReference type="ARBA" id="ARBA00023125"/>
    </source>
</evidence>
<dbReference type="SMART" id="SM00862">
    <property type="entry name" value="Trans_reg_C"/>
    <property type="match status" value="1"/>
</dbReference>
<gene>
    <name evidence="8" type="ORF">UO65_5814</name>
</gene>
<keyword evidence="3 5" id="KW-0238">DNA-binding</keyword>
<dbReference type="SUPFAM" id="SSF46894">
    <property type="entry name" value="C-terminal effector domain of the bipartite response regulators"/>
    <property type="match status" value="1"/>
</dbReference>
<keyword evidence="1" id="KW-0597">Phosphoprotein</keyword>
<sequence>MVAALSDHRSSATRPTRLTLTVHLTAAAAAVPALAGELADALHALGRHDGVTAAVTVDETPPLGVVVPLPRAVRAPLRVLTGSRRVLWHGHEVELTRLEFDLLAYLAGHPNRVHRRQALMSAVWGTSYVSERTVDVHIRRLRSKIDPTVPLVRTVRGVGYQFGDRDLVSLEP</sequence>
<feature type="signal peptide" evidence="6">
    <location>
        <begin position="1"/>
        <end position="35"/>
    </location>
</feature>
<evidence type="ECO:0000256" key="4">
    <source>
        <dbReference type="ARBA" id="ARBA00023163"/>
    </source>
</evidence>
<dbReference type="AlphaFoldDB" id="W7IQS7"/>
<dbReference type="InterPro" id="IPR036388">
    <property type="entry name" value="WH-like_DNA-bd_sf"/>
</dbReference>
<organism evidence="8 9">
    <name type="scientific">Actinokineospora spheciospongiae</name>
    <dbReference type="NCBI Taxonomy" id="909613"/>
    <lineage>
        <taxon>Bacteria</taxon>
        <taxon>Bacillati</taxon>
        <taxon>Actinomycetota</taxon>
        <taxon>Actinomycetes</taxon>
        <taxon>Pseudonocardiales</taxon>
        <taxon>Pseudonocardiaceae</taxon>
        <taxon>Actinokineospora</taxon>
    </lineage>
</organism>
<dbReference type="Pfam" id="PF00486">
    <property type="entry name" value="Trans_reg_C"/>
    <property type="match status" value="1"/>
</dbReference>
<dbReference type="Gene3D" id="1.10.10.10">
    <property type="entry name" value="Winged helix-like DNA-binding domain superfamily/Winged helix DNA-binding domain"/>
    <property type="match status" value="1"/>
</dbReference>
<feature type="DNA-binding region" description="OmpR/PhoB-type" evidence="5">
    <location>
        <begin position="69"/>
        <end position="164"/>
    </location>
</feature>
<evidence type="ECO:0000259" key="7">
    <source>
        <dbReference type="PROSITE" id="PS51755"/>
    </source>
</evidence>
<feature type="chain" id="PRO_5044489808" evidence="6">
    <location>
        <begin position="36"/>
        <end position="172"/>
    </location>
</feature>
<evidence type="ECO:0000256" key="6">
    <source>
        <dbReference type="SAM" id="SignalP"/>
    </source>
</evidence>
<dbReference type="PROSITE" id="PS51755">
    <property type="entry name" value="OMPR_PHOB"/>
    <property type="match status" value="1"/>
</dbReference>
<dbReference type="GO" id="GO:0000976">
    <property type="term" value="F:transcription cis-regulatory region binding"/>
    <property type="evidence" value="ECO:0007669"/>
    <property type="project" value="TreeGrafter"/>
</dbReference>
<dbReference type="GO" id="GO:0005829">
    <property type="term" value="C:cytosol"/>
    <property type="evidence" value="ECO:0007669"/>
    <property type="project" value="TreeGrafter"/>
</dbReference>
<dbReference type="Proteomes" id="UP000019277">
    <property type="component" value="Unassembled WGS sequence"/>
</dbReference>
<dbReference type="GO" id="GO:0032993">
    <property type="term" value="C:protein-DNA complex"/>
    <property type="evidence" value="ECO:0007669"/>
    <property type="project" value="TreeGrafter"/>
</dbReference>
<evidence type="ECO:0000313" key="8">
    <source>
        <dbReference type="EMBL" id="EWC58901.1"/>
    </source>
</evidence>
<dbReference type="InterPro" id="IPR001867">
    <property type="entry name" value="OmpR/PhoB-type_DNA-bd"/>
</dbReference>
<evidence type="ECO:0000256" key="2">
    <source>
        <dbReference type="ARBA" id="ARBA00023015"/>
    </source>
</evidence>